<dbReference type="SUPFAM" id="SSF63829">
    <property type="entry name" value="Calcium-dependent phosphotriesterase"/>
    <property type="match status" value="1"/>
</dbReference>
<dbReference type="GO" id="GO:0005773">
    <property type="term" value="C:vacuole"/>
    <property type="evidence" value="ECO:0007669"/>
    <property type="project" value="UniProtKB-SubCell"/>
</dbReference>
<dbReference type="EnsemblPlants" id="Pp3c3_29790V3.1">
    <property type="protein sequence ID" value="Pp3c3_29790V3.1"/>
    <property type="gene ID" value="Pp3c3_29790"/>
</dbReference>
<dbReference type="Pfam" id="PF03088">
    <property type="entry name" value="Str_synth"/>
    <property type="match status" value="1"/>
</dbReference>
<dbReference type="InterPro" id="IPR018119">
    <property type="entry name" value="Strictosidine_synth_cons-reg"/>
</dbReference>
<evidence type="ECO:0000256" key="6">
    <source>
        <dbReference type="SAM" id="SignalP"/>
    </source>
</evidence>
<keyword evidence="3" id="KW-0926">Vacuole</keyword>
<accession>A9S814</accession>
<evidence type="ECO:0000259" key="7">
    <source>
        <dbReference type="Pfam" id="PF03088"/>
    </source>
</evidence>
<dbReference type="PaxDb" id="3218-PP1S55_90V6.1"/>
<evidence type="ECO:0000256" key="2">
    <source>
        <dbReference type="ARBA" id="ARBA00009191"/>
    </source>
</evidence>
<proteinExistence type="inferred from homology"/>
<evidence type="ECO:0000256" key="3">
    <source>
        <dbReference type="ARBA" id="ARBA00022554"/>
    </source>
</evidence>
<keyword evidence="10" id="KW-1185">Reference proteome</keyword>
<dbReference type="GO" id="GO:0016787">
    <property type="term" value="F:hydrolase activity"/>
    <property type="evidence" value="ECO:0000318"/>
    <property type="project" value="GO_Central"/>
</dbReference>
<dbReference type="PANTHER" id="PTHR10426">
    <property type="entry name" value="STRICTOSIDINE SYNTHASE-RELATED"/>
    <property type="match status" value="1"/>
</dbReference>
<reference evidence="9" key="3">
    <citation type="submission" date="2020-12" db="UniProtKB">
        <authorList>
            <consortium name="EnsemblPlants"/>
        </authorList>
    </citation>
    <scope>IDENTIFICATION</scope>
</reference>
<feature type="chain" id="PRO_5014297918" description="Strictosidine synthase conserved region domain-containing protein" evidence="6">
    <location>
        <begin position="24"/>
        <end position="407"/>
    </location>
</feature>
<dbReference type="GeneID" id="112280467"/>
<dbReference type="FunCoup" id="A9S814">
    <property type="interactions" value="2252"/>
</dbReference>
<dbReference type="KEGG" id="ppp:112280467"/>
<evidence type="ECO:0000313" key="8">
    <source>
        <dbReference type="EMBL" id="PNR58138.1"/>
    </source>
</evidence>
<dbReference type="Gene3D" id="2.120.10.30">
    <property type="entry name" value="TolB, C-terminal domain"/>
    <property type="match status" value="1"/>
</dbReference>
<gene>
    <name evidence="9" type="primary">LOC112280467</name>
    <name evidence="8" type="ORF">PHYPA_005133</name>
</gene>
<organism evidence="8">
    <name type="scientific">Physcomitrium patens</name>
    <name type="common">Spreading-leaved earth moss</name>
    <name type="synonym">Physcomitrella patens</name>
    <dbReference type="NCBI Taxonomy" id="3218"/>
    <lineage>
        <taxon>Eukaryota</taxon>
        <taxon>Viridiplantae</taxon>
        <taxon>Streptophyta</taxon>
        <taxon>Embryophyta</taxon>
        <taxon>Bryophyta</taxon>
        <taxon>Bryophytina</taxon>
        <taxon>Bryopsida</taxon>
        <taxon>Funariidae</taxon>
        <taxon>Funariales</taxon>
        <taxon>Funariaceae</taxon>
        <taxon>Physcomitrium</taxon>
    </lineage>
</organism>
<protein>
    <recommendedName>
        <fullName evidence="7">Strictosidine synthase conserved region domain-containing protein</fullName>
    </recommendedName>
</protein>
<dbReference type="AlphaFoldDB" id="A9S814"/>
<reference evidence="8 10" key="1">
    <citation type="journal article" date="2008" name="Science">
        <title>The Physcomitrella genome reveals evolutionary insights into the conquest of land by plants.</title>
        <authorList>
            <person name="Rensing S."/>
            <person name="Lang D."/>
            <person name="Zimmer A."/>
            <person name="Terry A."/>
            <person name="Salamov A."/>
            <person name="Shapiro H."/>
            <person name="Nishiyama T."/>
            <person name="Perroud P.-F."/>
            <person name="Lindquist E."/>
            <person name="Kamisugi Y."/>
            <person name="Tanahashi T."/>
            <person name="Sakakibara K."/>
            <person name="Fujita T."/>
            <person name="Oishi K."/>
            <person name="Shin-I T."/>
            <person name="Kuroki Y."/>
            <person name="Toyoda A."/>
            <person name="Suzuki Y."/>
            <person name="Hashimoto A."/>
            <person name="Yamaguchi K."/>
            <person name="Sugano A."/>
            <person name="Kohara Y."/>
            <person name="Fujiyama A."/>
            <person name="Anterola A."/>
            <person name="Aoki S."/>
            <person name="Ashton N."/>
            <person name="Barbazuk W.B."/>
            <person name="Barker E."/>
            <person name="Bennetzen J."/>
            <person name="Bezanilla M."/>
            <person name="Blankenship R."/>
            <person name="Cho S.H."/>
            <person name="Dutcher S."/>
            <person name="Estelle M."/>
            <person name="Fawcett J.A."/>
            <person name="Gundlach H."/>
            <person name="Hanada K."/>
            <person name="Heyl A."/>
            <person name="Hicks K.A."/>
            <person name="Hugh J."/>
            <person name="Lohr M."/>
            <person name="Mayer K."/>
            <person name="Melkozernov A."/>
            <person name="Murata T."/>
            <person name="Nelson D."/>
            <person name="Pils B."/>
            <person name="Prigge M."/>
            <person name="Reiss B."/>
            <person name="Renner T."/>
            <person name="Rombauts S."/>
            <person name="Rushton P."/>
            <person name="Sanderfoot A."/>
            <person name="Schween G."/>
            <person name="Shiu S.-H."/>
            <person name="Stueber K."/>
            <person name="Theodoulou F.L."/>
            <person name="Tu H."/>
            <person name="Van de Peer Y."/>
            <person name="Verrier P.J."/>
            <person name="Waters E."/>
            <person name="Wood A."/>
            <person name="Yang L."/>
            <person name="Cove D."/>
            <person name="Cuming A."/>
            <person name="Hasebe M."/>
            <person name="Lucas S."/>
            <person name="Mishler D.B."/>
            <person name="Reski R."/>
            <person name="Grigoriev I."/>
            <person name="Quatrano R.S."/>
            <person name="Boore J.L."/>
        </authorList>
    </citation>
    <scope>NUCLEOTIDE SEQUENCE [LARGE SCALE GENOMIC DNA]</scope>
    <source>
        <strain evidence="9 10">cv. Gransden 2004</strain>
    </source>
</reference>
<dbReference type="InterPro" id="IPR011042">
    <property type="entry name" value="6-blade_b-propeller_TolB-like"/>
</dbReference>
<dbReference type="eggNOG" id="KOG1520">
    <property type="taxonomic scope" value="Eukaryota"/>
</dbReference>
<keyword evidence="4 6" id="KW-0732">Signal</keyword>
<evidence type="ECO:0000256" key="4">
    <source>
        <dbReference type="ARBA" id="ARBA00022729"/>
    </source>
</evidence>
<feature type="signal peptide" evidence="6">
    <location>
        <begin position="1"/>
        <end position="23"/>
    </location>
</feature>
<evidence type="ECO:0000313" key="9">
    <source>
        <dbReference type="EnsemblPlants" id="Pp3c3_29790V3.1"/>
    </source>
</evidence>
<dbReference type="Gramene" id="Pp3c3_29790V3.2">
    <property type="protein sequence ID" value="Pp3c3_29790V3.2"/>
    <property type="gene ID" value="Pp3c3_29790"/>
</dbReference>
<dbReference type="OrthoDB" id="5307922at2759"/>
<dbReference type="HOGENOM" id="CLU_023267_2_0_1"/>
<dbReference type="RefSeq" id="XP_024371767.1">
    <property type="nucleotide sequence ID" value="XM_024515999.2"/>
</dbReference>
<comment type="subcellular location">
    <subcellularLocation>
        <location evidence="1">Vacuole</location>
    </subcellularLocation>
</comment>
<name>A9S814_PHYPA</name>
<dbReference type="Pfam" id="PF20067">
    <property type="entry name" value="SSL_N"/>
    <property type="match status" value="1"/>
</dbReference>
<sequence>MTPLSIISLLLVAGVAWFTGTDPMKLSMGRDISEFDPQYIEPPPASLLKDFPRDNENKLKNGEIKWQGELLGPESLTFDAQGRGPYTGVSDGRILRYDGPELGWTTFAYTSTNRSYACAPKSPLAFNLALEHVCGRPLGIRFHKETGDLWIADAYLGIMKVGPEGGQAELVLNEIDGVPMKFMNDLDFDDEGNMYFTDSSTRWQRRQFLLSLLEGDDTGRFIKYNLATKQTTVLIDHLRFSNGVTVSKDGTFVLIAECRMGRLWRYWLKGSKAGTHELFADLPGLPDNVRRNEAGDFWVALHCRRRSAEEFLSKNPWIRTLIIRLPIPLKLVYVLLAGKPHGVILRYGPDGTMREILEDQTGKVAKMVSEVEEHDGKLYLGSVLLPQIVVYTLPQTESPATPATATE</sequence>
<dbReference type="FunFam" id="2.120.10.30:FF:000032">
    <property type="entry name" value="Protein STRICTOSIDINE SYNTHASE-LIKE 13"/>
    <property type="match status" value="1"/>
</dbReference>
<feature type="domain" description="Strictosidine synthase conserved region" evidence="7">
    <location>
        <begin position="184"/>
        <end position="270"/>
    </location>
</feature>
<dbReference type="OMA" id="CRASIFR"/>
<dbReference type="PANTHER" id="PTHR10426:SF106">
    <property type="entry name" value="PROTEIN STRICTOSIDINE SYNTHASE-LIKE 3"/>
    <property type="match status" value="1"/>
</dbReference>
<evidence type="ECO:0000313" key="10">
    <source>
        <dbReference type="Proteomes" id="UP000006727"/>
    </source>
</evidence>
<evidence type="ECO:0000256" key="1">
    <source>
        <dbReference type="ARBA" id="ARBA00004116"/>
    </source>
</evidence>
<dbReference type="STRING" id="3218.A9S814"/>
<reference evidence="8 10" key="2">
    <citation type="journal article" date="2018" name="Plant J.">
        <title>The Physcomitrella patens chromosome-scale assembly reveals moss genome structure and evolution.</title>
        <authorList>
            <person name="Lang D."/>
            <person name="Ullrich K.K."/>
            <person name="Murat F."/>
            <person name="Fuchs J."/>
            <person name="Jenkins J."/>
            <person name="Haas F.B."/>
            <person name="Piednoel M."/>
            <person name="Gundlach H."/>
            <person name="Van Bel M."/>
            <person name="Meyberg R."/>
            <person name="Vives C."/>
            <person name="Morata J."/>
            <person name="Symeonidi A."/>
            <person name="Hiss M."/>
            <person name="Muchero W."/>
            <person name="Kamisugi Y."/>
            <person name="Saleh O."/>
            <person name="Blanc G."/>
            <person name="Decker E.L."/>
            <person name="van Gessel N."/>
            <person name="Grimwood J."/>
            <person name="Hayes R.D."/>
            <person name="Graham S.W."/>
            <person name="Gunter L.E."/>
            <person name="McDaniel S.F."/>
            <person name="Hoernstein S.N.W."/>
            <person name="Larsson A."/>
            <person name="Li F.W."/>
            <person name="Perroud P.F."/>
            <person name="Phillips J."/>
            <person name="Ranjan P."/>
            <person name="Rokshar D.S."/>
            <person name="Rothfels C.J."/>
            <person name="Schneider L."/>
            <person name="Shu S."/>
            <person name="Stevenson D.W."/>
            <person name="Thummler F."/>
            <person name="Tillich M."/>
            <person name="Villarreal Aguilar J.C."/>
            <person name="Widiez T."/>
            <person name="Wong G.K."/>
            <person name="Wymore A."/>
            <person name="Zhang Y."/>
            <person name="Zimmer A.D."/>
            <person name="Quatrano R.S."/>
            <person name="Mayer K.F.X."/>
            <person name="Goodstein D."/>
            <person name="Casacuberta J.M."/>
            <person name="Vandepoele K."/>
            <person name="Reski R."/>
            <person name="Cuming A.C."/>
            <person name="Tuskan G.A."/>
            <person name="Maumus F."/>
            <person name="Salse J."/>
            <person name="Schmutz J."/>
            <person name="Rensing S.A."/>
        </authorList>
    </citation>
    <scope>NUCLEOTIDE SEQUENCE [LARGE SCALE GENOMIC DNA]</scope>
    <source>
        <strain evidence="9 10">cv. Gransden 2004</strain>
    </source>
</reference>
<dbReference type="EMBL" id="ABEU02000003">
    <property type="protein sequence ID" value="PNR58138.1"/>
    <property type="molecule type" value="Genomic_DNA"/>
</dbReference>
<keyword evidence="5" id="KW-0325">Glycoprotein</keyword>
<dbReference type="EnsemblPlants" id="Pp3c3_29790V3.2">
    <property type="protein sequence ID" value="Pp3c3_29790V3.2"/>
    <property type="gene ID" value="Pp3c3_29790"/>
</dbReference>
<comment type="similarity">
    <text evidence="2">Belongs to the strictosidine synthase family.</text>
</comment>
<dbReference type="Gramene" id="Pp3c3_29790V3.1">
    <property type="protein sequence ID" value="Pp3c3_29790V3.1"/>
    <property type="gene ID" value="Pp3c3_29790"/>
</dbReference>
<dbReference type="Proteomes" id="UP000006727">
    <property type="component" value="Chromosome 3"/>
</dbReference>
<evidence type="ECO:0000256" key="5">
    <source>
        <dbReference type="ARBA" id="ARBA00023180"/>
    </source>
</evidence>